<keyword evidence="2 4" id="KW-0479">Metal-binding</keyword>
<evidence type="ECO:0000256" key="2">
    <source>
        <dbReference type="ARBA" id="ARBA00022723"/>
    </source>
</evidence>
<feature type="domain" description="Alpha-carbonic anhydrase" evidence="5">
    <location>
        <begin position="1"/>
        <end position="243"/>
    </location>
</feature>
<dbReference type="EC" id="4.2.1.1" evidence="4"/>
<proteinExistence type="inferred from homology"/>
<evidence type="ECO:0000259" key="5">
    <source>
        <dbReference type="PROSITE" id="PS51144"/>
    </source>
</evidence>
<dbReference type="PANTHER" id="PTHR18952:SF270">
    <property type="entry name" value="CARBONIC ANHYDRASE"/>
    <property type="match status" value="1"/>
</dbReference>
<accession>A0A9P0BBD7</accession>
<reference evidence="6" key="1">
    <citation type="submission" date="2021-12" db="EMBL/GenBank/DDBJ databases">
        <authorList>
            <person name="King R."/>
        </authorList>
    </citation>
    <scope>NUCLEOTIDE SEQUENCE</scope>
</reference>
<comment type="catalytic activity">
    <reaction evidence="4">
        <text>hydrogencarbonate + H(+) = CO2 + H2O</text>
        <dbReference type="Rhea" id="RHEA:10748"/>
        <dbReference type="ChEBI" id="CHEBI:15377"/>
        <dbReference type="ChEBI" id="CHEBI:15378"/>
        <dbReference type="ChEBI" id="CHEBI:16526"/>
        <dbReference type="ChEBI" id="CHEBI:17544"/>
        <dbReference type="EC" id="4.2.1.1"/>
    </reaction>
</comment>
<dbReference type="InterPro" id="IPR018338">
    <property type="entry name" value="Carbonic_anhydrase_a-class_CS"/>
</dbReference>
<evidence type="ECO:0000313" key="6">
    <source>
        <dbReference type="EMBL" id="CAH0559139.1"/>
    </source>
</evidence>
<dbReference type="EMBL" id="OV121137">
    <property type="protein sequence ID" value="CAH0559139.1"/>
    <property type="molecule type" value="Genomic_DNA"/>
</dbReference>
<dbReference type="GO" id="GO:0004089">
    <property type="term" value="F:carbonate dehydratase activity"/>
    <property type="evidence" value="ECO:0007669"/>
    <property type="project" value="UniProtKB-UniRule"/>
</dbReference>
<dbReference type="PROSITE" id="PS51144">
    <property type="entry name" value="ALPHA_CA_2"/>
    <property type="match status" value="1"/>
</dbReference>
<dbReference type="Pfam" id="PF00194">
    <property type="entry name" value="Carb_anhydrase"/>
    <property type="match status" value="1"/>
</dbReference>
<gene>
    <name evidence="6" type="ORF">MELIAE_LOCUS9292</name>
</gene>
<dbReference type="InterPro" id="IPR001148">
    <property type="entry name" value="CA_dom"/>
</dbReference>
<dbReference type="InterPro" id="IPR023561">
    <property type="entry name" value="Carbonic_anhydrase_a-class"/>
</dbReference>
<dbReference type="AlphaFoldDB" id="A0A9P0BBD7"/>
<dbReference type="OrthoDB" id="429145at2759"/>
<dbReference type="InterPro" id="IPR036398">
    <property type="entry name" value="CA_dom_sf"/>
</dbReference>
<name>A0A9P0BBD7_BRAAE</name>
<comment type="function">
    <text evidence="4">Reversible hydration of carbon dioxide.</text>
</comment>
<keyword evidence="4" id="KW-0456">Lyase</keyword>
<dbReference type="CDD" id="cd00326">
    <property type="entry name" value="alpha_CA"/>
    <property type="match status" value="1"/>
</dbReference>
<dbReference type="PANTHER" id="PTHR18952">
    <property type="entry name" value="CARBONIC ANHYDRASE"/>
    <property type="match status" value="1"/>
</dbReference>
<dbReference type="Proteomes" id="UP001154078">
    <property type="component" value="Chromosome 6"/>
</dbReference>
<keyword evidence="7" id="KW-1185">Reference proteome</keyword>
<comment type="similarity">
    <text evidence="1 4">Belongs to the alpha-carbonic anhydrase family.</text>
</comment>
<evidence type="ECO:0000256" key="1">
    <source>
        <dbReference type="ARBA" id="ARBA00010718"/>
    </source>
</evidence>
<dbReference type="SMART" id="SM01057">
    <property type="entry name" value="Carb_anhydrase"/>
    <property type="match status" value="1"/>
</dbReference>
<protein>
    <recommendedName>
        <fullName evidence="4">Carbonic anhydrase</fullName>
        <ecNumber evidence="4">4.2.1.1</ecNumber>
    </recommendedName>
</protein>
<dbReference type="GO" id="GO:0008270">
    <property type="term" value="F:zinc ion binding"/>
    <property type="evidence" value="ECO:0007669"/>
    <property type="project" value="UniProtKB-UniRule"/>
</dbReference>
<evidence type="ECO:0000256" key="4">
    <source>
        <dbReference type="RuleBase" id="RU367011"/>
    </source>
</evidence>
<dbReference type="GO" id="GO:0005737">
    <property type="term" value="C:cytoplasm"/>
    <property type="evidence" value="ECO:0007669"/>
    <property type="project" value="TreeGrafter"/>
</dbReference>
<dbReference type="PROSITE" id="PS00162">
    <property type="entry name" value="ALPHA_CA_1"/>
    <property type="match status" value="1"/>
</dbReference>
<comment type="cofactor">
    <cofactor evidence="4">
        <name>Zn(2+)</name>
        <dbReference type="ChEBI" id="CHEBI:29105"/>
    </cofactor>
</comment>
<organism evidence="6 7">
    <name type="scientific">Brassicogethes aeneus</name>
    <name type="common">Rape pollen beetle</name>
    <name type="synonym">Meligethes aeneus</name>
    <dbReference type="NCBI Taxonomy" id="1431903"/>
    <lineage>
        <taxon>Eukaryota</taxon>
        <taxon>Metazoa</taxon>
        <taxon>Ecdysozoa</taxon>
        <taxon>Arthropoda</taxon>
        <taxon>Hexapoda</taxon>
        <taxon>Insecta</taxon>
        <taxon>Pterygota</taxon>
        <taxon>Neoptera</taxon>
        <taxon>Endopterygota</taxon>
        <taxon>Coleoptera</taxon>
        <taxon>Polyphaga</taxon>
        <taxon>Cucujiformia</taxon>
        <taxon>Nitidulidae</taxon>
        <taxon>Meligethinae</taxon>
        <taxon>Brassicogethes</taxon>
    </lineage>
</organism>
<sequence length="275" mass="31408">MNSEEEENWALLCKDGKKQSPIALSKDIANEVFYTPFIWENYDINPFAKIKNNGHSAEVRLHISSQERPEVKGGSLPNIYVLDHLHFHWKSEHTLDDYRFPLELHLVHHAKQFDSLASAVTTPQGVAVFSVMFDYSPDDAEYFKPLVSVINTVTKHLESQNMSDFSLRKFLPVDTAGYYRYDGSLTTPNCNEGIVWTVFTNTIPISQSQALVFEELYTKNQKRLKHNYRSLQNINDRSISIKVSPLRAGSQSTTSSILITLSFGMISCMMSKIIY</sequence>
<evidence type="ECO:0000256" key="3">
    <source>
        <dbReference type="ARBA" id="ARBA00022833"/>
    </source>
</evidence>
<keyword evidence="3 4" id="KW-0862">Zinc</keyword>
<dbReference type="Gene3D" id="3.10.200.10">
    <property type="entry name" value="Alpha carbonic anhydrase"/>
    <property type="match status" value="1"/>
</dbReference>
<evidence type="ECO:0000313" key="7">
    <source>
        <dbReference type="Proteomes" id="UP001154078"/>
    </source>
</evidence>
<dbReference type="SUPFAM" id="SSF51069">
    <property type="entry name" value="Carbonic anhydrase"/>
    <property type="match status" value="1"/>
</dbReference>